<dbReference type="PANTHER" id="PTHR43317:SF1">
    <property type="entry name" value="THERMOSPERMINE SYNTHASE ACAULIS5"/>
    <property type="match status" value="1"/>
</dbReference>
<feature type="domain" description="Methyltransferase type 12" evidence="3">
    <location>
        <begin position="86"/>
        <end position="187"/>
    </location>
</feature>
<feature type="region of interest" description="Disordered" evidence="2">
    <location>
        <begin position="266"/>
        <end position="291"/>
    </location>
</feature>
<dbReference type="InterPro" id="IPR029063">
    <property type="entry name" value="SAM-dependent_MTases_sf"/>
</dbReference>
<dbReference type="NCBIfam" id="NF037959">
    <property type="entry name" value="MFS_SpdSyn"/>
    <property type="match status" value="1"/>
</dbReference>
<evidence type="ECO:0000313" key="5">
    <source>
        <dbReference type="Proteomes" id="UP001595685"/>
    </source>
</evidence>
<feature type="region of interest" description="Disordered" evidence="2">
    <location>
        <begin position="1"/>
        <end position="37"/>
    </location>
</feature>
<dbReference type="EMBL" id="JBHRWW010000012">
    <property type="protein sequence ID" value="MFC3689717.1"/>
    <property type="molecule type" value="Genomic_DNA"/>
</dbReference>
<dbReference type="Gene3D" id="3.40.50.150">
    <property type="entry name" value="Vaccinia Virus protein VP39"/>
    <property type="match status" value="1"/>
</dbReference>
<dbReference type="InterPro" id="IPR013217">
    <property type="entry name" value="Methyltransf_12"/>
</dbReference>
<evidence type="ECO:0000313" key="4">
    <source>
        <dbReference type="EMBL" id="MFC3689717.1"/>
    </source>
</evidence>
<organism evidence="4 5">
    <name type="scientific">Aquipuribacter hungaricus</name>
    <dbReference type="NCBI Taxonomy" id="545624"/>
    <lineage>
        <taxon>Bacteria</taxon>
        <taxon>Bacillati</taxon>
        <taxon>Actinomycetota</taxon>
        <taxon>Actinomycetes</taxon>
        <taxon>Micrococcales</taxon>
        <taxon>Intrasporangiaceae</taxon>
        <taxon>Aquipuribacter</taxon>
    </lineage>
</organism>
<accession>A0ABV7WK74</accession>
<keyword evidence="1" id="KW-0620">Polyamine biosynthesis</keyword>
<feature type="compositionally biased region" description="Polar residues" evidence="2">
    <location>
        <begin position="28"/>
        <end position="37"/>
    </location>
</feature>
<evidence type="ECO:0000259" key="3">
    <source>
        <dbReference type="Pfam" id="PF08242"/>
    </source>
</evidence>
<dbReference type="CDD" id="cd02440">
    <property type="entry name" value="AdoMet_MTases"/>
    <property type="match status" value="1"/>
</dbReference>
<feature type="compositionally biased region" description="Pro residues" evidence="2">
    <location>
        <begin position="282"/>
        <end position="291"/>
    </location>
</feature>
<name>A0ABV7WK74_9MICO</name>
<evidence type="ECO:0000256" key="1">
    <source>
        <dbReference type="ARBA" id="ARBA00023115"/>
    </source>
</evidence>
<dbReference type="Pfam" id="PF08242">
    <property type="entry name" value="Methyltransf_12"/>
    <property type="match status" value="1"/>
</dbReference>
<dbReference type="RefSeq" id="WP_340294464.1">
    <property type="nucleotide sequence ID" value="NZ_JBBEOI010000160.1"/>
</dbReference>
<proteinExistence type="predicted"/>
<gene>
    <name evidence="4" type="ORF">ACFOLH_15320</name>
</gene>
<sequence length="291" mass="30126">MSRGTRTARGASTTAPVPGSWPVAGGTASLSNEPAGSTGWQLAVDGVPQSHVDLADPTVLVFEYVRWIGGLVDCLAPPGADLSTVHVGGGAGTLARYVAATRPGSHQVVLDPDVALLDLVREQLGLRSAGRLKVRAVDGRSGLAGCRPGSFDLVVRDAFADAGVPTSLVTTQWCEAVAAVLRPGGVLVCNLPDATPFPCTRAEVATLRTRFAHVLAVAEPGTLRGRRTGNVLLVASDAPLPEASWGRRLAGDAVAPVRLMDDGQVRDRFGGGTPLDDAGPFVAPPPRPRFR</sequence>
<dbReference type="PANTHER" id="PTHR43317">
    <property type="entry name" value="THERMOSPERMINE SYNTHASE ACAULIS5"/>
    <property type="match status" value="1"/>
</dbReference>
<feature type="compositionally biased region" description="Low complexity" evidence="2">
    <location>
        <begin position="1"/>
        <end position="15"/>
    </location>
</feature>
<dbReference type="SUPFAM" id="SSF53335">
    <property type="entry name" value="S-adenosyl-L-methionine-dependent methyltransferases"/>
    <property type="match status" value="1"/>
</dbReference>
<comment type="caution">
    <text evidence="4">The sequence shown here is derived from an EMBL/GenBank/DDBJ whole genome shotgun (WGS) entry which is preliminary data.</text>
</comment>
<dbReference type="Proteomes" id="UP001595685">
    <property type="component" value="Unassembled WGS sequence"/>
</dbReference>
<keyword evidence="5" id="KW-1185">Reference proteome</keyword>
<evidence type="ECO:0000256" key="2">
    <source>
        <dbReference type="SAM" id="MobiDB-lite"/>
    </source>
</evidence>
<reference evidence="5" key="1">
    <citation type="journal article" date="2019" name="Int. J. Syst. Evol. Microbiol.">
        <title>The Global Catalogue of Microorganisms (GCM) 10K type strain sequencing project: providing services to taxonomists for standard genome sequencing and annotation.</title>
        <authorList>
            <consortium name="The Broad Institute Genomics Platform"/>
            <consortium name="The Broad Institute Genome Sequencing Center for Infectious Disease"/>
            <person name="Wu L."/>
            <person name="Ma J."/>
        </authorList>
    </citation>
    <scope>NUCLEOTIDE SEQUENCE [LARGE SCALE GENOMIC DNA]</scope>
    <source>
        <strain evidence="5">NCAIM B.02333</strain>
    </source>
</reference>
<protein>
    <submittedName>
        <fullName evidence="4">Spermidine synthase</fullName>
    </submittedName>
</protein>